<dbReference type="PRINTS" id="PR00248">
    <property type="entry name" value="GPCRMGR"/>
</dbReference>
<keyword evidence="4 8" id="KW-0472">Membrane</keyword>
<feature type="signal peptide" evidence="9">
    <location>
        <begin position="1"/>
        <end position="18"/>
    </location>
</feature>
<keyword evidence="6" id="KW-0325">Glycoprotein</keyword>
<evidence type="ECO:0000256" key="6">
    <source>
        <dbReference type="ARBA" id="ARBA00023180"/>
    </source>
</evidence>
<reference evidence="11" key="1">
    <citation type="journal article" date="2019" name="bioRxiv">
        <title>The Genome of the Zebra Mussel, Dreissena polymorpha: A Resource for Invasive Species Research.</title>
        <authorList>
            <person name="McCartney M.A."/>
            <person name="Auch B."/>
            <person name="Kono T."/>
            <person name="Mallez S."/>
            <person name="Zhang Y."/>
            <person name="Obille A."/>
            <person name="Becker A."/>
            <person name="Abrahante J.E."/>
            <person name="Garbe J."/>
            <person name="Badalamenti J.P."/>
            <person name="Herman A."/>
            <person name="Mangelson H."/>
            <person name="Liachko I."/>
            <person name="Sullivan S."/>
            <person name="Sone E.D."/>
            <person name="Koren S."/>
            <person name="Silverstein K.A.T."/>
            <person name="Beckman K.B."/>
            <person name="Gohl D.M."/>
        </authorList>
    </citation>
    <scope>NUCLEOTIDE SEQUENCE</scope>
    <source>
        <strain evidence="11">Duluth1</strain>
        <tissue evidence="11">Whole animal</tissue>
    </source>
</reference>
<dbReference type="GO" id="GO:0004930">
    <property type="term" value="F:G protein-coupled receptor activity"/>
    <property type="evidence" value="ECO:0007669"/>
    <property type="project" value="InterPro"/>
</dbReference>
<feature type="domain" description="Receptor ligand binding region" evidence="10">
    <location>
        <begin position="535"/>
        <end position="765"/>
    </location>
</feature>
<reference evidence="11" key="2">
    <citation type="submission" date="2020-11" db="EMBL/GenBank/DDBJ databases">
        <authorList>
            <person name="McCartney M.A."/>
            <person name="Auch B."/>
            <person name="Kono T."/>
            <person name="Mallez S."/>
            <person name="Becker A."/>
            <person name="Gohl D.M."/>
            <person name="Silverstein K.A.T."/>
            <person name="Koren S."/>
            <person name="Bechman K.B."/>
            <person name="Herman A."/>
            <person name="Abrahante J.E."/>
            <person name="Garbe J."/>
        </authorList>
    </citation>
    <scope>NUCLEOTIDE SEQUENCE</scope>
    <source>
        <strain evidence="11">Duluth1</strain>
        <tissue evidence="11">Whole animal</tissue>
    </source>
</reference>
<evidence type="ECO:0000256" key="2">
    <source>
        <dbReference type="ARBA" id="ARBA00022692"/>
    </source>
</evidence>
<dbReference type="Gene3D" id="3.40.50.2300">
    <property type="match status" value="3"/>
</dbReference>
<feature type="compositionally biased region" description="Polar residues" evidence="7">
    <location>
        <begin position="1039"/>
        <end position="1058"/>
    </location>
</feature>
<keyword evidence="12" id="KW-1185">Reference proteome</keyword>
<comment type="caution">
    <text evidence="11">The sequence shown here is derived from an EMBL/GenBank/DDBJ whole genome shotgun (WGS) entry which is preliminary data.</text>
</comment>
<dbReference type="OrthoDB" id="5984008at2759"/>
<dbReference type="Pfam" id="PF01094">
    <property type="entry name" value="ANF_receptor"/>
    <property type="match status" value="2"/>
</dbReference>
<dbReference type="PANTHER" id="PTHR24060">
    <property type="entry name" value="METABOTROPIC GLUTAMATE RECEPTOR"/>
    <property type="match status" value="1"/>
</dbReference>
<evidence type="ECO:0000256" key="8">
    <source>
        <dbReference type="SAM" id="Phobius"/>
    </source>
</evidence>
<accession>A0A9D4DI08</accession>
<dbReference type="InterPro" id="IPR000337">
    <property type="entry name" value="GPCR_3"/>
</dbReference>
<evidence type="ECO:0000313" key="11">
    <source>
        <dbReference type="EMBL" id="KAH3747964.1"/>
    </source>
</evidence>
<evidence type="ECO:0000256" key="9">
    <source>
        <dbReference type="SAM" id="SignalP"/>
    </source>
</evidence>
<gene>
    <name evidence="11" type="ORF">DPMN_182400</name>
</gene>
<evidence type="ECO:0000256" key="1">
    <source>
        <dbReference type="ARBA" id="ARBA00004141"/>
    </source>
</evidence>
<dbReference type="Proteomes" id="UP000828390">
    <property type="component" value="Unassembled WGS sequence"/>
</dbReference>
<proteinExistence type="predicted"/>
<protein>
    <recommendedName>
        <fullName evidence="10">Receptor ligand binding region domain-containing protein</fullName>
    </recommendedName>
</protein>
<feature type="region of interest" description="Disordered" evidence="7">
    <location>
        <begin position="1039"/>
        <end position="1067"/>
    </location>
</feature>
<evidence type="ECO:0000256" key="5">
    <source>
        <dbReference type="ARBA" id="ARBA00023170"/>
    </source>
</evidence>
<dbReference type="SUPFAM" id="SSF53822">
    <property type="entry name" value="Periplasmic binding protein-like I"/>
    <property type="match status" value="2"/>
</dbReference>
<dbReference type="InterPro" id="IPR050726">
    <property type="entry name" value="mGluR"/>
</dbReference>
<keyword evidence="5" id="KW-0675">Receptor</keyword>
<dbReference type="InterPro" id="IPR001828">
    <property type="entry name" value="ANF_lig-bd_rcpt"/>
</dbReference>
<evidence type="ECO:0000256" key="4">
    <source>
        <dbReference type="ARBA" id="ARBA00023136"/>
    </source>
</evidence>
<comment type="subcellular location">
    <subcellularLocation>
        <location evidence="1">Membrane</location>
        <topology evidence="1">Multi-pass membrane protein</topology>
    </subcellularLocation>
</comment>
<feature type="transmembrane region" description="Helical" evidence="8">
    <location>
        <begin position="979"/>
        <end position="1004"/>
    </location>
</feature>
<evidence type="ECO:0000313" key="12">
    <source>
        <dbReference type="Proteomes" id="UP000828390"/>
    </source>
</evidence>
<keyword evidence="9" id="KW-0732">Signal</keyword>
<sequence length="1137" mass="126287">MLFMLGMTLILFTGVVTGYIEILSGDFYIEGVFTLYAGHGGEPCARLVPRSVQHLEAVRYRIQQTSTFKIGLRVHATCGNVSRAQEIAYNISQMLGDPHSKSIAVIGPESNEDTEVVSRLLSALPPSFRPMQISFSADSNMFDNREIYKNFFRVIPTEMAKSTAIVEFMSGMLWTYMAIIHDNTTHSVSMVTNIQSLHGNDGRYICFPHVLSRPADTSRDITEDLEDILFGVKSTRGLIIIGDTNLISSVMAGLDKFEFNTTDNNYTRPVIIVVENEPFSVPDIAPAYNASKGMYAISPSILTDIAFQKHWNVSLTNTNSSDNWFVRKLAEQKEDNNTSNAQLFDISQLSIYSTYAQISVDVILKSMSQLCQVSSQCTGLDTAQLSTTASRLSYVSTIGNMLISFGPNIPNAQLTMSNTSATFYDLDVLNNIRKSETSAFGFEKIFQISSYGGSVLSTNRIHQYYRNGTEQSYPTLLKPQCPDGRKCTECRQIAPLPIDVTKGDLYIVGIVPVHTVLDDVLTCGSVKQGGLDVAESIKAAVKEAKLSYSDKIPDASIGVIIIDSCNSRQIVAARLLQLLNQGIYEDGKFTEVRSKIIGYIGGWVSDNSIMVASILTQIKSVQISYGSTSPVLSDRTLYPYFMRMIPNDLHQGSKMIELVKSTGSDLIQILYSDTAYGRGGKDVLVEHADKNGICVAQIIKVEQKANIDLEMIRTQLTQKGLPNLVLVFLSSFDVVKVIEILKQLQGYTFIASEGWGNRDILANGENLVGSITLANELPIPDYLKKHIEEASKQKQKQQWLLEYMEDYFDCYYEWRFDKTTHRKPCSVDQYLQSCLRVTDTCFKIDTWSPFAAIGVETLLKGAKETLHHLCNGNTSTICKEYLEKPETLINNIKNQQVAYNLRSHKHIFHNTTHDGLIDFVTYRVTQDSKGLFYEEIETPKDIPKSTCSETFHESCNTCFAKMSEKPDENGSGTRENKSYVIAMGVFIGITVALVAALVASICYFHRSEGSNDTYLTPFVDDPGYLRPMDIMHRSVDGIDQSSQMGGESSGISGCSVNKMTDDSHSDKTAGRILAKPCSGNATVTPTHVSTEQPVEILPSNNCSEFMRSDSELPLPLNNLNFGNIPPIPKQQTKNPYV</sequence>
<feature type="chain" id="PRO_5038979207" description="Receptor ligand binding region domain-containing protein" evidence="9">
    <location>
        <begin position="19"/>
        <end position="1137"/>
    </location>
</feature>
<keyword evidence="2 8" id="KW-0812">Transmembrane</keyword>
<dbReference type="GO" id="GO:0016020">
    <property type="term" value="C:membrane"/>
    <property type="evidence" value="ECO:0007669"/>
    <property type="project" value="UniProtKB-SubCell"/>
</dbReference>
<keyword evidence="3 8" id="KW-1133">Transmembrane helix</keyword>
<organism evidence="11 12">
    <name type="scientific">Dreissena polymorpha</name>
    <name type="common">Zebra mussel</name>
    <name type="synonym">Mytilus polymorpha</name>
    <dbReference type="NCBI Taxonomy" id="45954"/>
    <lineage>
        <taxon>Eukaryota</taxon>
        <taxon>Metazoa</taxon>
        <taxon>Spiralia</taxon>
        <taxon>Lophotrochozoa</taxon>
        <taxon>Mollusca</taxon>
        <taxon>Bivalvia</taxon>
        <taxon>Autobranchia</taxon>
        <taxon>Heteroconchia</taxon>
        <taxon>Euheterodonta</taxon>
        <taxon>Imparidentia</taxon>
        <taxon>Neoheterodontei</taxon>
        <taxon>Myida</taxon>
        <taxon>Dreissenoidea</taxon>
        <taxon>Dreissenidae</taxon>
        <taxon>Dreissena</taxon>
    </lineage>
</organism>
<evidence type="ECO:0000256" key="7">
    <source>
        <dbReference type="SAM" id="MobiDB-lite"/>
    </source>
</evidence>
<evidence type="ECO:0000259" key="10">
    <source>
        <dbReference type="Pfam" id="PF01094"/>
    </source>
</evidence>
<dbReference type="AlphaFoldDB" id="A0A9D4DI08"/>
<dbReference type="InterPro" id="IPR028082">
    <property type="entry name" value="Peripla_BP_I"/>
</dbReference>
<feature type="domain" description="Receptor ligand binding region" evidence="10">
    <location>
        <begin position="67"/>
        <end position="242"/>
    </location>
</feature>
<evidence type="ECO:0000256" key="3">
    <source>
        <dbReference type="ARBA" id="ARBA00022989"/>
    </source>
</evidence>
<dbReference type="EMBL" id="JAIWYP010000010">
    <property type="protein sequence ID" value="KAH3747964.1"/>
    <property type="molecule type" value="Genomic_DNA"/>
</dbReference>
<name>A0A9D4DI08_DREPO</name>
<dbReference type="CDD" id="cd06350">
    <property type="entry name" value="PBP1_GPCR_family_C-like"/>
    <property type="match status" value="1"/>
</dbReference>